<protein>
    <submittedName>
        <fullName evidence="1">Uncharacterized protein</fullName>
    </submittedName>
</protein>
<proteinExistence type="predicted"/>
<organism evidence="1 2">
    <name type="scientific">Planoprotostelium fungivorum</name>
    <dbReference type="NCBI Taxonomy" id="1890364"/>
    <lineage>
        <taxon>Eukaryota</taxon>
        <taxon>Amoebozoa</taxon>
        <taxon>Evosea</taxon>
        <taxon>Variosea</taxon>
        <taxon>Cavosteliida</taxon>
        <taxon>Cavosteliaceae</taxon>
        <taxon>Planoprotostelium</taxon>
    </lineage>
</organism>
<evidence type="ECO:0000313" key="2">
    <source>
        <dbReference type="Proteomes" id="UP000241769"/>
    </source>
</evidence>
<dbReference type="AlphaFoldDB" id="A0A2P6NKV9"/>
<name>A0A2P6NKV9_9EUKA</name>
<dbReference type="InParanoid" id="A0A2P6NKV9"/>
<evidence type="ECO:0000313" key="1">
    <source>
        <dbReference type="EMBL" id="PRP84579.1"/>
    </source>
</evidence>
<sequence>MSSAAAKSVGPASNFIKSSVGPILAWVPTVTRFAPTAAAWGATLGGVAIWWYEPITIMKHVPVIKKKFEKK</sequence>
<reference evidence="1 2" key="1">
    <citation type="journal article" date="2018" name="Genome Biol. Evol.">
        <title>Multiple Roots of Fruiting Body Formation in Amoebozoa.</title>
        <authorList>
            <person name="Hillmann F."/>
            <person name="Forbes G."/>
            <person name="Novohradska S."/>
            <person name="Ferling I."/>
            <person name="Riege K."/>
            <person name="Groth M."/>
            <person name="Westermann M."/>
            <person name="Marz M."/>
            <person name="Spaller T."/>
            <person name="Winckler T."/>
            <person name="Schaap P."/>
            <person name="Glockner G."/>
        </authorList>
    </citation>
    <scope>NUCLEOTIDE SEQUENCE [LARGE SCALE GENOMIC DNA]</scope>
    <source>
        <strain evidence="1 2">Jena</strain>
    </source>
</reference>
<dbReference type="Gene3D" id="1.20.5.220">
    <property type="match status" value="1"/>
</dbReference>
<dbReference type="EMBL" id="MDYQ01000060">
    <property type="protein sequence ID" value="PRP84579.1"/>
    <property type="molecule type" value="Genomic_DNA"/>
</dbReference>
<accession>A0A2P6NKV9</accession>
<comment type="caution">
    <text evidence="1">The sequence shown here is derived from an EMBL/GenBank/DDBJ whole genome shotgun (WGS) entry which is preliminary data.</text>
</comment>
<dbReference type="Proteomes" id="UP000241769">
    <property type="component" value="Unassembled WGS sequence"/>
</dbReference>
<keyword evidence="2" id="KW-1185">Reference proteome</keyword>
<gene>
    <name evidence="1" type="ORF">PROFUN_09252</name>
</gene>